<keyword evidence="3" id="KW-1185">Reference proteome</keyword>
<sequence length="331" mass="37811">MSLGRAAHHDLETKLAAASAAGFNGVELFYEDIKLPARAMTEGEFETNLHISAQCFRDLCDKYNLKILVFQPFKNYDGLLSPQRHAEKIEKLKNWIKIAKILGTDIIQIPSMFHRDPTVATGDDEKIVADLREVADLGKEEGIRFAYEMMAWGAHNDTWQDGWRITKKVDRDNFGMCLDTYQILANTWGDCTAESGKRLDADENMKRDLKELVETIPPEKVYYVQLSDATKLGTPISEGHEWWDSKMKPNMIWSRNARLFPCEEQLGGYLPVLEMFSAWVFELGYRGWVSMELFNRSMSDSDPSVPEIHAKRGMASWKKCVAALKLDEKDA</sequence>
<dbReference type="InterPro" id="IPR013022">
    <property type="entry name" value="Xyl_isomerase-like_TIM-brl"/>
</dbReference>
<gene>
    <name evidence="2" type="ORF">PCON_09738</name>
</gene>
<dbReference type="AlphaFoldDB" id="U4L1Z1"/>
<dbReference type="InterPro" id="IPR036237">
    <property type="entry name" value="Xyl_isomerase-like_sf"/>
</dbReference>
<dbReference type="eggNOG" id="ENOG502QQ4I">
    <property type="taxonomic scope" value="Eukaryota"/>
</dbReference>
<evidence type="ECO:0000313" key="2">
    <source>
        <dbReference type="EMBL" id="CCX10145.1"/>
    </source>
</evidence>
<dbReference type="PANTHER" id="PTHR12110">
    <property type="entry name" value="HYDROXYPYRUVATE ISOMERASE"/>
    <property type="match status" value="1"/>
</dbReference>
<dbReference type="PANTHER" id="PTHR12110:SF21">
    <property type="entry name" value="XYLOSE ISOMERASE-LIKE TIM BARREL DOMAIN-CONTAINING PROTEIN"/>
    <property type="match status" value="1"/>
</dbReference>
<dbReference type="SUPFAM" id="SSF51658">
    <property type="entry name" value="Xylose isomerase-like"/>
    <property type="match status" value="1"/>
</dbReference>
<organism evidence="2 3">
    <name type="scientific">Pyronema omphalodes (strain CBS 100304)</name>
    <name type="common">Pyronema confluens</name>
    <dbReference type="NCBI Taxonomy" id="1076935"/>
    <lineage>
        <taxon>Eukaryota</taxon>
        <taxon>Fungi</taxon>
        <taxon>Dikarya</taxon>
        <taxon>Ascomycota</taxon>
        <taxon>Pezizomycotina</taxon>
        <taxon>Pezizomycetes</taxon>
        <taxon>Pezizales</taxon>
        <taxon>Pyronemataceae</taxon>
        <taxon>Pyronema</taxon>
    </lineage>
</organism>
<evidence type="ECO:0000313" key="3">
    <source>
        <dbReference type="Proteomes" id="UP000018144"/>
    </source>
</evidence>
<dbReference type="STRING" id="1076935.U4L1Z1"/>
<feature type="domain" description="Xylose isomerase-like TIM barrel" evidence="1">
    <location>
        <begin position="15"/>
        <end position="306"/>
    </location>
</feature>
<dbReference type="Pfam" id="PF01261">
    <property type="entry name" value="AP_endonuc_2"/>
    <property type="match status" value="1"/>
</dbReference>
<dbReference type="Proteomes" id="UP000018144">
    <property type="component" value="Unassembled WGS sequence"/>
</dbReference>
<evidence type="ECO:0000259" key="1">
    <source>
        <dbReference type="Pfam" id="PF01261"/>
    </source>
</evidence>
<dbReference type="EMBL" id="HF935514">
    <property type="protein sequence ID" value="CCX10145.1"/>
    <property type="molecule type" value="Genomic_DNA"/>
</dbReference>
<dbReference type="OrthoDB" id="5360893at2759"/>
<accession>U4L1Z1</accession>
<dbReference type="InterPro" id="IPR050312">
    <property type="entry name" value="IolE/XylAMocC-like"/>
</dbReference>
<reference evidence="2 3" key="1">
    <citation type="journal article" date="2013" name="PLoS Genet.">
        <title>The genome and development-dependent transcriptomes of Pyronema confluens: a window into fungal evolution.</title>
        <authorList>
            <person name="Traeger S."/>
            <person name="Altegoer F."/>
            <person name="Freitag M."/>
            <person name="Gabaldon T."/>
            <person name="Kempken F."/>
            <person name="Kumar A."/>
            <person name="Marcet-Houben M."/>
            <person name="Poggeler S."/>
            <person name="Stajich J.E."/>
            <person name="Nowrousian M."/>
        </authorList>
    </citation>
    <scope>NUCLEOTIDE SEQUENCE [LARGE SCALE GENOMIC DNA]</scope>
    <source>
        <strain evidence="3">CBS 100304</strain>
        <tissue evidence="2">Vegetative mycelium</tissue>
    </source>
</reference>
<protein>
    <submittedName>
        <fullName evidence="2">Similar to 3-dehydroshikimate dehydratase acc. no. P07046</fullName>
    </submittedName>
</protein>
<dbReference type="Gene3D" id="3.20.20.150">
    <property type="entry name" value="Divalent-metal-dependent TIM barrel enzymes"/>
    <property type="match status" value="1"/>
</dbReference>
<name>U4L1Z1_PYROM</name>
<proteinExistence type="predicted"/>
<dbReference type="OMA" id="FMYEEDR"/>